<evidence type="ECO:0000256" key="10">
    <source>
        <dbReference type="SAM" id="MobiDB-lite"/>
    </source>
</evidence>
<evidence type="ECO:0000313" key="12">
    <source>
        <dbReference type="EMBL" id="JAS31511.1"/>
    </source>
</evidence>
<dbReference type="FunFam" id="1.10.8.270:FF:000005">
    <property type="entry name" value="TBC1 domain family member 15"/>
    <property type="match status" value="1"/>
</dbReference>
<sequence length="665" mass="76868">MDENNEQGTEVFSHHGVILKNPNHTDDDTSYNGTLSIVHYSYGKCIEWKPIEVSEVSDCADQDWSLVNTVGSRSRTLSNNSGNDRPSGSQGKHKRYHQLIHSKHRHSRKKRGFEELVCYNNVGLDRVQPIKIEIRELKSYRVKKHGRYLNLMQRDGTSHNAFYFQYGNANCFVNAMKAIVRTRRSARDRHLFIVIEERNETQSLNHSFAELNLYPENPSETVWKFMSNLKHRPYETTLETFSKLTDVFLYRQPEQRPEYEVAELLNRSLSSPESDALGTDPEDDYQMIPALPPRPEVKRGAPLSAEQWSAALDDTGKIVFPVKIEQAIFRGGIEPALRCNVWKFLLGYYPWESTTAERAELRKQKVDEYFKMKLQWRSMTLAQEERFSAYRDRKSLIEKDVNRTDRTHPFFEGENNANLALLSDILMTYVMYNFDLGYVQGMSDLLSPILILMSNEVDAFWCFVGLMDRVCTNFDMDQAGMKKQLAQLQSLLGAAEPELGLYLDQHDSSNMFFCFRWLLVLFKREFSNNDIMLLWEVLFTNLPCPNFHLLLCIAILDCEKNILIENKYGFTEILKHVNDLSLKIDVEKIIRRAESIYLQLTATTDLPLVVKRIIGLATPDHTGESSEDDEEVTPNDSSSLDCERVNFVSGTGEVAFERSINLNYH</sequence>
<dbReference type="GO" id="GO:0005737">
    <property type="term" value="C:cytoplasm"/>
    <property type="evidence" value="ECO:0007669"/>
    <property type="project" value="UniProtKB-SubCell"/>
</dbReference>
<dbReference type="InterPro" id="IPR021935">
    <property type="entry name" value="SGSM1/2_RBD"/>
</dbReference>
<dbReference type="SUPFAM" id="SSF47923">
    <property type="entry name" value="Ypt/Rab-GAP domain of gyp1p"/>
    <property type="match status" value="2"/>
</dbReference>
<evidence type="ECO:0000256" key="7">
    <source>
        <dbReference type="ARBA" id="ARBA00065268"/>
    </source>
</evidence>
<evidence type="ECO:0000256" key="5">
    <source>
        <dbReference type="ARBA" id="ARBA00022990"/>
    </source>
</evidence>
<dbReference type="EMBL" id="GEDC01005787">
    <property type="protein sequence ID" value="JAS31511.1"/>
    <property type="molecule type" value="Transcribed_RNA"/>
</dbReference>
<dbReference type="InterPro" id="IPR000195">
    <property type="entry name" value="Rab-GAP-TBC_dom"/>
</dbReference>
<evidence type="ECO:0000256" key="9">
    <source>
        <dbReference type="ARBA" id="ARBA00082539"/>
    </source>
</evidence>
<keyword evidence="5" id="KW-0007">Acetylation</keyword>
<dbReference type="AlphaFoldDB" id="A0A1B6E0S5"/>
<name>A0A1B6E0S5_9HEMI</name>
<evidence type="ECO:0000256" key="3">
    <source>
        <dbReference type="ARBA" id="ARBA00022490"/>
    </source>
</evidence>
<dbReference type="Pfam" id="PF12068">
    <property type="entry name" value="PH_RBD"/>
    <property type="match status" value="1"/>
</dbReference>
<comment type="subunit">
    <text evidence="7">Interacts with non-phosphorylated form of RAB8A; phosphorylation of RAB8A at 'Thr-72' disrupts this interaction. Interacts with ARMC12.</text>
</comment>
<feature type="compositionally biased region" description="Polar residues" evidence="10">
    <location>
        <begin position="73"/>
        <end position="90"/>
    </location>
</feature>
<evidence type="ECO:0000256" key="6">
    <source>
        <dbReference type="ARBA" id="ARBA00055283"/>
    </source>
</evidence>
<evidence type="ECO:0000256" key="4">
    <source>
        <dbReference type="ARBA" id="ARBA00022553"/>
    </source>
</evidence>
<feature type="region of interest" description="Disordered" evidence="10">
    <location>
        <begin position="620"/>
        <end position="640"/>
    </location>
</feature>
<comment type="subcellular location">
    <subcellularLocation>
        <location evidence="1">Cytoplasm</location>
    </subcellularLocation>
</comment>
<dbReference type="PANTHER" id="PTHR22957:SF645">
    <property type="entry name" value="LD27216P"/>
    <property type="match status" value="1"/>
</dbReference>
<dbReference type="PROSITE" id="PS50086">
    <property type="entry name" value="TBC_RABGAP"/>
    <property type="match status" value="1"/>
</dbReference>
<evidence type="ECO:0000259" key="11">
    <source>
        <dbReference type="PROSITE" id="PS50086"/>
    </source>
</evidence>
<feature type="compositionally biased region" description="Basic residues" evidence="10">
    <location>
        <begin position="91"/>
        <end position="104"/>
    </location>
</feature>
<dbReference type="InterPro" id="IPR035969">
    <property type="entry name" value="Rab-GAP_TBC_sf"/>
</dbReference>
<dbReference type="SMART" id="SM00164">
    <property type="entry name" value="TBC"/>
    <property type="match status" value="1"/>
</dbReference>
<dbReference type="Pfam" id="PF00566">
    <property type="entry name" value="RabGAP-TBC"/>
    <property type="match status" value="1"/>
</dbReference>
<dbReference type="PANTHER" id="PTHR22957">
    <property type="entry name" value="TBC1 DOMAIN FAMILY MEMBER GTPASE-ACTIVATING PROTEIN"/>
    <property type="match status" value="1"/>
</dbReference>
<dbReference type="GO" id="GO:0005096">
    <property type="term" value="F:GTPase activator activity"/>
    <property type="evidence" value="ECO:0007669"/>
    <property type="project" value="UniProtKB-KW"/>
</dbReference>
<organism evidence="12">
    <name type="scientific">Clastoptera arizonana</name>
    <name type="common">Arizona spittle bug</name>
    <dbReference type="NCBI Taxonomy" id="38151"/>
    <lineage>
        <taxon>Eukaryota</taxon>
        <taxon>Metazoa</taxon>
        <taxon>Ecdysozoa</taxon>
        <taxon>Arthropoda</taxon>
        <taxon>Hexapoda</taxon>
        <taxon>Insecta</taxon>
        <taxon>Pterygota</taxon>
        <taxon>Neoptera</taxon>
        <taxon>Paraneoptera</taxon>
        <taxon>Hemiptera</taxon>
        <taxon>Auchenorrhyncha</taxon>
        <taxon>Cercopoidea</taxon>
        <taxon>Clastopteridae</taxon>
        <taxon>Clastoptera</taxon>
    </lineage>
</organism>
<keyword evidence="3" id="KW-0963">Cytoplasm</keyword>
<evidence type="ECO:0000256" key="1">
    <source>
        <dbReference type="ARBA" id="ARBA00004496"/>
    </source>
</evidence>
<protein>
    <recommendedName>
        <fullName evidence="8">TBC1 domain family member 15</fullName>
    </recommendedName>
    <alternativeName>
        <fullName evidence="9">GTPase-activating protein RAB7</fullName>
    </alternativeName>
</protein>
<proteinExistence type="predicted"/>
<dbReference type="Gene3D" id="1.10.472.80">
    <property type="entry name" value="Ypt/Rab-GAP domain of gyp1p, domain 3"/>
    <property type="match status" value="1"/>
</dbReference>
<accession>A0A1B6E0S5</accession>
<evidence type="ECO:0000256" key="8">
    <source>
        <dbReference type="ARBA" id="ARBA00067480"/>
    </source>
</evidence>
<dbReference type="Gene3D" id="1.10.8.270">
    <property type="entry name" value="putative rabgap domain of human tbc1 domain family member 14 like domains"/>
    <property type="match status" value="1"/>
</dbReference>
<evidence type="ECO:0000256" key="2">
    <source>
        <dbReference type="ARBA" id="ARBA00022468"/>
    </source>
</evidence>
<keyword evidence="2" id="KW-0343">GTPase activation</keyword>
<feature type="domain" description="Rab-GAP TBC" evidence="11">
    <location>
        <begin position="332"/>
        <end position="542"/>
    </location>
</feature>
<keyword evidence="4" id="KW-0597">Phosphoprotein</keyword>
<feature type="region of interest" description="Disordered" evidence="10">
    <location>
        <begin position="73"/>
        <end position="104"/>
    </location>
</feature>
<gene>
    <name evidence="12" type="ORF">g.38048</name>
</gene>
<comment type="function">
    <text evidence="6">Acts as a GTPase activating protein for RAB7A. Does not act on RAB4, RAB5 or RAB6.</text>
</comment>
<reference evidence="12" key="1">
    <citation type="submission" date="2015-12" db="EMBL/GenBank/DDBJ databases">
        <title>De novo transcriptome assembly of four potential Pierce s Disease insect vectors from Arizona vineyards.</title>
        <authorList>
            <person name="Tassone E.E."/>
        </authorList>
    </citation>
    <scope>NUCLEOTIDE SEQUENCE</scope>
</reference>
<dbReference type="FunFam" id="1.10.472.80:FF:000005">
    <property type="entry name" value="TBC1 domain family member 15"/>
    <property type="match status" value="1"/>
</dbReference>